<protein>
    <submittedName>
        <fullName evidence="1">Uncharacterized protein</fullName>
    </submittedName>
</protein>
<organism evidence="1 2">
    <name type="scientific">Pyrus ussuriensis x Pyrus communis</name>
    <dbReference type="NCBI Taxonomy" id="2448454"/>
    <lineage>
        <taxon>Eukaryota</taxon>
        <taxon>Viridiplantae</taxon>
        <taxon>Streptophyta</taxon>
        <taxon>Embryophyta</taxon>
        <taxon>Tracheophyta</taxon>
        <taxon>Spermatophyta</taxon>
        <taxon>Magnoliopsida</taxon>
        <taxon>eudicotyledons</taxon>
        <taxon>Gunneridae</taxon>
        <taxon>Pentapetalae</taxon>
        <taxon>rosids</taxon>
        <taxon>fabids</taxon>
        <taxon>Rosales</taxon>
        <taxon>Rosaceae</taxon>
        <taxon>Amygdaloideae</taxon>
        <taxon>Maleae</taxon>
        <taxon>Pyrus</taxon>
    </lineage>
</organism>
<sequence length="64" mass="7629">MHAKNIYQKLEGKFEIEKSRLTVVEGVKVSSTFVELHNRVFVFHWVFPQSKVKSELHRPLENFE</sequence>
<proteinExistence type="predicted"/>
<evidence type="ECO:0000313" key="2">
    <source>
        <dbReference type="Proteomes" id="UP000327157"/>
    </source>
</evidence>
<dbReference type="Proteomes" id="UP000327157">
    <property type="component" value="Chromosome 15"/>
</dbReference>
<reference evidence="2" key="2">
    <citation type="submission" date="2019-10" db="EMBL/GenBank/DDBJ databases">
        <title>A de novo genome assembly of a pear dwarfing rootstock.</title>
        <authorList>
            <person name="Wang F."/>
            <person name="Wang J."/>
            <person name="Li S."/>
            <person name="Zhang Y."/>
            <person name="Fang M."/>
            <person name="Ma L."/>
            <person name="Zhao Y."/>
            <person name="Jiang S."/>
        </authorList>
    </citation>
    <scope>NUCLEOTIDE SEQUENCE [LARGE SCALE GENOMIC DNA]</scope>
</reference>
<name>A0A5N5GN88_9ROSA</name>
<accession>A0A5N5GN88</accession>
<reference evidence="1 2" key="3">
    <citation type="submission" date="2019-11" db="EMBL/GenBank/DDBJ databases">
        <title>A de novo genome assembly of a pear dwarfing rootstock.</title>
        <authorList>
            <person name="Wang F."/>
            <person name="Wang J."/>
            <person name="Li S."/>
            <person name="Zhang Y."/>
            <person name="Fang M."/>
            <person name="Ma L."/>
            <person name="Zhao Y."/>
            <person name="Jiang S."/>
        </authorList>
    </citation>
    <scope>NUCLEOTIDE SEQUENCE [LARGE SCALE GENOMIC DNA]</scope>
    <source>
        <strain evidence="1">S2</strain>
        <tissue evidence="1">Leaf</tissue>
    </source>
</reference>
<reference evidence="1 2" key="1">
    <citation type="submission" date="2019-09" db="EMBL/GenBank/DDBJ databases">
        <authorList>
            <person name="Ou C."/>
        </authorList>
    </citation>
    <scope>NUCLEOTIDE SEQUENCE [LARGE SCALE GENOMIC DNA]</scope>
    <source>
        <strain evidence="1">S2</strain>
        <tissue evidence="1">Leaf</tissue>
    </source>
</reference>
<comment type="caution">
    <text evidence="1">The sequence shown here is derived from an EMBL/GenBank/DDBJ whole genome shotgun (WGS) entry which is preliminary data.</text>
</comment>
<dbReference type="EMBL" id="SMOL01000401">
    <property type="protein sequence ID" value="KAB2617009.1"/>
    <property type="molecule type" value="Genomic_DNA"/>
</dbReference>
<keyword evidence="2" id="KW-1185">Reference proteome</keyword>
<gene>
    <name evidence="1" type="ORF">D8674_012878</name>
</gene>
<evidence type="ECO:0000313" key="1">
    <source>
        <dbReference type="EMBL" id="KAB2617009.1"/>
    </source>
</evidence>
<dbReference type="AlphaFoldDB" id="A0A5N5GN88"/>